<dbReference type="EMBL" id="JAATJJ010000001">
    <property type="protein sequence ID" value="NJB71947.1"/>
    <property type="molecule type" value="Genomic_DNA"/>
</dbReference>
<dbReference type="RefSeq" id="WP_167964218.1">
    <property type="nucleotide sequence ID" value="NZ_JAATJJ010000001.1"/>
</dbReference>
<dbReference type="PROSITE" id="PS51257">
    <property type="entry name" value="PROKAR_LIPOPROTEIN"/>
    <property type="match status" value="1"/>
</dbReference>
<sequence length="303" mass="34751">MKNQLFLLFFTLSLFSCKNKKEAVLEKSTYDSAKEEWISLFNGKDLTDWDIKFSNQKLNVNYKNTIRIEDGIFRVVYDEYEEFNDAYGHVYYKEPFSYYKIRFDYRFTGEQTKGGADWNVRNSGVMFHSQSAASNSFGQDFPVSIELQLLGGLSNGEERHTANLCTPGTAFEINGKLNYDHCYDSNSKTYNGDQWVSVEAIVLGNESITHIVEKDTVLVFQKPQIGSGNMMEDLENFGVENKEEWLAKEGAMLHEGYIALQAESHPIDFKNLELLNLCGCKDPKANNYKAYYVKADQSTCTYD</sequence>
<keyword evidence="3" id="KW-1185">Reference proteome</keyword>
<accession>A0A846QXN4</accession>
<organism evidence="2 3">
    <name type="scientific">Saonia flava</name>
    <dbReference type="NCBI Taxonomy" id="523696"/>
    <lineage>
        <taxon>Bacteria</taxon>
        <taxon>Pseudomonadati</taxon>
        <taxon>Bacteroidota</taxon>
        <taxon>Flavobacteriia</taxon>
        <taxon>Flavobacteriales</taxon>
        <taxon>Flavobacteriaceae</taxon>
        <taxon>Saonia</taxon>
    </lineage>
</organism>
<dbReference type="InterPro" id="IPR010496">
    <property type="entry name" value="AL/BT2_dom"/>
</dbReference>
<dbReference type="Gene3D" id="2.60.120.560">
    <property type="entry name" value="Exo-inulinase, domain 1"/>
    <property type="match status" value="1"/>
</dbReference>
<reference evidence="2 3" key="1">
    <citation type="submission" date="2020-03" db="EMBL/GenBank/DDBJ databases">
        <title>Genomic Encyclopedia of Type Strains, Phase IV (KMG-IV): sequencing the most valuable type-strain genomes for metagenomic binning, comparative biology and taxonomic classification.</title>
        <authorList>
            <person name="Goeker M."/>
        </authorList>
    </citation>
    <scope>NUCLEOTIDE SEQUENCE [LARGE SCALE GENOMIC DNA]</scope>
    <source>
        <strain evidence="2 3">DSM 29762</strain>
    </source>
</reference>
<dbReference type="GO" id="GO:0016787">
    <property type="term" value="F:hydrolase activity"/>
    <property type="evidence" value="ECO:0007669"/>
    <property type="project" value="InterPro"/>
</dbReference>
<dbReference type="Pfam" id="PF06439">
    <property type="entry name" value="3keto-disac_hyd"/>
    <property type="match status" value="1"/>
</dbReference>
<evidence type="ECO:0000313" key="2">
    <source>
        <dbReference type="EMBL" id="NJB71947.1"/>
    </source>
</evidence>
<feature type="domain" description="3-keto-alpha-glucoside-1,2-lyase/3-keto-2-hydroxy-glucal hydratase" evidence="1">
    <location>
        <begin position="36"/>
        <end position="274"/>
    </location>
</feature>
<dbReference type="Proteomes" id="UP000590442">
    <property type="component" value="Unassembled WGS sequence"/>
</dbReference>
<protein>
    <recommendedName>
        <fullName evidence="1">3-keto-alpha-glucoside-1,2-lyase/3-keto-2-hydroxy-glucal hydratase domain-containing protein</fullName>
    </recommendedName>
</protein>
<name>A0A846QXN4_9FLAO</name>
<proteinExistence type="predicted"/>
<gene>
    <name evidence="2" type="ORF">GGR42_002409</name>
</gene>
<evidence type="ECO:0000313" key="3">
    <source>
        <dbReference type="Proteomes" id="UP000590442"/>
    </source>
</evidence>
<comment type="caution">
    <text evidence="2">The sequence shown here is derived from an EMBL/GenBank/DDBJ whole genome shotgun (WGS) entry which is preliminary data.</text>
</comment>
<dbReference type="AlphaFoldDB" id="A0A846QXN4"/>
<evidence type="ECO:0000259" key="1">
    <source>
        <dbReference type="Pfam" id="PF06439"/>
    </source>
</evidence>